<dbReference type="Pfam" id="PF17101">
    <property type="entry name" value="Stealth_CR1"/>
    <property type="match status" value="1"/>
</dbReference>
<comment type="caution">
    <text evidence="6">The sequence shown here is derived from an EMBL/GenBank/DDBJ whole genome shotgun (WGS) entry which is preliminary data.</text>
</comment>
<dbReference type="Pfam" id="PF11380">
    <property type="entry name" value="Stealth_CR2"/>
    <property type="match status" value="1"/>
</dbReference>
<dbReference type="GO" id="GO:0016772">
    <property type="term" value="F:transferase activity, transferring phosphorus-containing groups"/>
    <property type="evidence" value="ECO:0007669"/>
    <property type="project" value="InterPro"/>
</dbReference>
<accession>A0A5M8P5K5</accession>
<proteinExistence type="inferred from homology"/>
<dbReference type="InterPro" id="IPR031358">
    <property type="entry name" value="Stealth_CR1"/>
</dbReference>
<evidence type="ECO:0000259" key="4">
    <source>
        <dbReference type="Pfam" id="PF11380"/>
    </source>
</evidence>
<dbReference type="AlphaFoldDB" id="A0A5M8P5K5"/>
<dbReference type="InterPro" id="IPR021520">
    <property type="entry name" value="Stealth_CR2"/>
</dbReference>
<evidence type="ECO:0000256" key="3">
    <source>
        <dbReference type="ARBA" id="ARBA00023169"/>
    </source>
</evidence>
<keyword evidence="3" id="KW-0270">Exopolysaccharide synthesis</keyword>
<dbReference type="Proteomes" id="UP000324575">
    <property type="component" value="Unassembled WGS sequence"/>
</dbReference>
<sequence length="310" mass="37012">MEIDLVYLWVDGNDEKWLTKKNASLGKDILNTQSNCKGRYANNDELKYSLRSVEKFAPWIRKIFIVTDNQTPDWLNLSHPKIKIIDHTEILPPESLPCFNSVIIEYFLYKIHGLSEHFLYANDDMFFNAKSSPDFFFAKDEFPVMRLKRKSLGKWSYRLEKLVKKELSIHKQTLVNASELIENQFRKSYSAIPHHNMDAYLKNDYQFVTEQLIKENNANFFLNHLRSRQDIQRVVFSYYALATGRGHLRYVNQKESCVVRLQRENYQHYFDRYHPKLVCMEDSERVSDNDRERAKMFMKNLFPTKSSFEK</sequence>
<reference evidence="6 7" key="1">
    <citation type="submission" date="2019-03" db="EMBL/GenBank/DDBJ databases">
        <title>Single cell metagenomics reveals metabolic interactions within the superorganism composed of flagellate Streblomastix strix and complex community of Bacteroidetes bacteria on its surface.</title>
        <authorList>
            <person name="Treitli S.C."/>
            <person name="Kolisko M."/>
            <person name="Husnik F."/>
            <person name="Keeling P."/>
            <person name="Hampl V."/>
        </authorList>
    </citation>
    <scope>NUCLEOTIDE SEQUENCE [LARGE SCALE GENOMIC DNA]</scope>
    <source>
        <strain evidence="6">St1</strain>
    </source>
</reference>
<dbReference type="PANTHER" id="PTHR24045:SF0">
    <property type="entry name" value="N-ACETYLGLUCOSAMINE-1-PHOSPHOTRANSFERASE SUBUNITS ALPHA_BETA"/>
    <property type="match status" value="1"/>
</dbReference>
<dbReference type="PANTHER" id="PTHR24045">
    <property type="match status" value="1"/>
</dbReference>
<organism evidence="6 7">
    <name type="scientific">Candidatus Ordinivivax streblomastigis</name>
    <dbReference type="NCBI Taxonomy" id="2540710"/>
    <lineage>
        <taxon>Bacteria</taxon>
        <taxon>Pseudomonadati</taxon>
        <taxon>Bacteroidota</taxon>
        <taxon>Bacteroidia</taxon>
        <taxon>Bacteroidales</taxon>
        <taxon>Candidatus Ordinivivax</taxon>
    </lineage>
</organism>
<feature type="domain" description="Stealth protein CR2 conserved region 2" evidence="4">
    <location>
        <begin position="39"/>
        <end position="141"/>
    </location>
</feature>
<evidence type="ECO:0000313" key="6">
    <source>
        <dbReference type="EMBL" id="KAA6303644.1"/>
    </source>
</evidence>
<gene>
    <name evidence="6" type="ORF">EZS26_000195</name>
</gene>
<dbReference type="EMBL" id="SNRX01000001">
    <property type="protein sequence ID" value="KAA6303644.1"/>
    <property type="molecule type" value="Genomic_DNA"/>
</dbReference>
<feature type="domain" description="Stealth protein CR1 conserved region 1" evidence="5">
    <location>
        <begin position="1"/>
        <end position="26"/>
    </location>
</feature>
<evidence type="ECO:0000256" key="1">
    <source>
        <dbReference type="ARBA" id="ARBA00007583"/>
    </source>
</evidence>
<evidence type="ECO:0000259" key="5">
    <source>
        <dbReference type="Pfam" id="PF17101"/>
    </source>
</evidence>
<evidence type="ECO:0000313" key="7">
    <source>
        <dbReference type="Proteomes" id="UP000324575"/>
    </source>
</evidence>
<protein>
    <submittedName>
        <fullName evidence="6">Exopolysaccharide phosphotransferase CpsY</fullName>
        <ecNumber evidence="6">2.7.-.-</ecNumber>
    </submittedName>
</protein>
<comment type="similarity">
    <text evidence="1">Belongs to the stealth family.</text>
</comment>
<dbReference type="EC" id="2.7.-.-" evidence="6"/>
<dbReference type="InterPro" id="IPR047141">
    <property type="entry name" value="Stealth"/>
</dbReference>
<evidence type="ECO:0000256" key="2">
    <source>
        <dbReference type="ARBA" id="ARBA00022679"/>
    </source>
</evidence>
<keyword evidence="2 6" id="KW-0808">Transferase</keyword>
<dbReference type="GO" id="GO:0000271">
    <property type="term" value="P:polysaccharide biosynthetic process"/>
    <property type="evidence" value="ECO:0007669"/>
    <property type="project" value="UniProtKB-KW"/>
</dbReference>
<name>A0A5M8P5K5_9BACT</name>